<proteinExistence type="inferred from homology"/>
<evidence type="ECO:0000256" key="1">
    <source>
        <dbReference type="ARBA" id="ARBA00004377"/>
    </source>
</evidence>
<evidence type="ECO:0000256" key="3">
    <source>
        <dbReference type="ARBA" id="ARBA00020042"/>
    </source>
</evidence>
<keyword evidence="7 11" id="KW-0812">Transmembrane</keyword>
<dbReference type="InterPro" id="IPR010054">
    <property type="entry name" value="Type2_sec_GspG"/>
</dbReference>
<evidence type="ECO:0000256" key="10">
    <source>
        <dbReference type="SAM" id="MobiDB-lite"/>
    </source>
</evidence>
<sequence>MRGFVAAVRARGPGVPLGARGGDCVSDDVGRVSTRLAVDGASALRAAPLVSAPTVPFVRARVRQAGFTLLELLVVMVIIGLLAGYVGPRFFSQIGKSEVQTARAQINALEKALDQFRLDVGRYPITEEGLAALNTAPAGERKWQGPYLRKAVPDDPWEKPYQYRSPGEHSEFDLFSFGKDGQPGGEGEAADIVNW</sequence>
<evidence type="ECO:0000313" key="13">
    <source>
        <dbReference type="EMBL" id="TVO52364.1"/>
    </source>
</evidence>
<feature type="domain" description="Type II secretion system protein GspG C-terminal" evidence="12">
    <location>
        <begin position="90"/>
        <end position="195"/>
    </location>
</feature>
<evidence type="ECO:0000256" key="2">
    <source>
        <dbReference type="ARBA" id="ARBA00009984"/>
    </source>
</evidence>
<keyword evidence="5" id="KW-0488">Methylation</keyword>
<dbReference type="GO" id="GO:0005886">
    <property type="term" value="C:plasma membrane"/>
    <property type="evidence" value="ECO:0007669"/>
    <property type="project" value="UniProtKB-SubCell"/>
</dbReference>
<dbReference type="OrthoDB" id="9795612at2"/>
<dbReference type="PRINTS" id="PR00813">
    <property type="entry name" value="BCTERIALGSPG"/>
</dbReference>
<evidence type="ECO:0000256" key="4">
    <source>
        <dbReference type="ARBA" id="ARBA00022475"/>
    </source>
</evidence>
<dbReference type="GO" id="GO:0015628">
    <property type="term" value="P:protein secretion by the type II secretion system"/>
    <property type="evidence" value="ECO:0007669"/>
    <property type="project" value="InterPro"/>
</dbReference>
<keyword evidence="14" id="KW-1185">Reference proteome</keyword>
<keyword evidence="6" id="KW-0997">Cell inner membrane</keyword>
<comment type="similarity">
    <text evidence="2">Belongs to the GSP G family.</text>
</comment>
<reference evidence="13 14" key="1">
    <citation type="submission" date="2019-07" db="EMBL/GenBank/DDBJ databases">
        <title>The pathways for chlorine oxyanion respiration interact through the shared metabolite chlorate.</title>
        <authorList>
            <person name="Barnum T.P."/>
            <person name="Cheng Y."/>
            <person name="Hill K.A."/>
            <person name="Lucas L.N."/>
            <person name="Carlson H.K."/>
            <person name="Coates J.D."/>
        </authorList>
    </citation>
    <scope>NUCLEOTIDE SEQUENCE [LARGE SCALE GENOMIC DNA]</scope>
    <source>
        <strain evidence="13 14">SFB-3</strain>
    </source>
</reference>
<keyword evidence="9 11" id="KW-0472">Membrane</keyword>
<evidence type="ECO:0000256" key="8">
    <source>
        <dbReference type="ARBA" id="ARBA00022989"/>
    </source>
</evidence>
<dbReference type="PANTHER" id="PTHR30093">
    <property type="entry name" value="GENERAL SECRETION PATHWAY PROTEIN G"/>
    <property type="match status" value="1"/>
</dbReference>
<dbReference type="SUPFAM" id="SSF54523">
    <property type="entry name" value="Pili subunits"/>
    <property type="match status" value="1"/>
</dbReference>
<dbReference type="InterPro" id="IPR012902">
    <property type="entry name" value="N_methyl_site"/>
</dbReference>
<dbReference type="InterPro" id="IPR013545">
    <property type="entry name" value="T2SS_protein-GspG_C"/>
</dbReference>
<evidence type="ECO:0000256" key="7">
    <source>
        <dbReference type="ARBA" id="ARBA00022692"/>
    </source>
</evidence>
<evidence type="ECO:0000256" key="11">
    <source>
        <dbReference type="SAM" id="Phobius"/>
    </source>
</evidence>
<comment type="subcellular location">
    <subcellularLocation>
        <location evidence="1">Cell inner membrane</location>
        <topology evidence="1">Single-pass membrane protein</topology>
    </subcellularLocation>
</comment>
<dbReference type="Pfam" id="PF07963">
    <property type="entry name" value="N_methyl"/>
    <property type="match status" value="1"/>
</dbReference>
<dbReference type="NCBIfam" id="TIGR02532">
    <property type="entry name" value="IV_pilin_GFxxxE"/>
    <property type="match status" value="1"/>
</dbReference>
<name>A0A557QHK1_9RHOO</name>
<dbReference type="Pfam" id="PF08334">
    <property type="entry name" value="T2SSG"/>
    <property type="match status" value="1"/>
</dbReference>
<keyword evidence="8 11" id="KW-1133">Transmembrane helix</keyword>
<evidence type="ECO:0000256" key="6">
    <source>
        <dbReference type="ARBA" id="ARBA00022519"/>
    </source>
</evidence>
<dbReference type="InterPro" id="IPR045584">
    <property type="entry name" value="Pilin-like"/>
</dbReference>
<feature type="region of interest" description="Disordered" evidence="10">
    <location>
        <begin position="175"/>
        <end position="195"/>
    </location>
</feature>
<feature type="transmembrane region" description="Helical" evidence="11">
    <location>
        <begin position="67"/>
        <end position="87"/>
    </location>
</feature>
<evidence type="ECO:0000313" key="14">
    <source>
        <dbReference type="Proteomes" id="UP000319502"/>
    </source>
</evidence>
<dbReference type="Proteomes" id="UP000319502">
    <property type="component" value="Unassembled WGS sequence"/>
</dbReference>
<evidence type="ECO:0000256" key="5">
    <source>
        <dbReference type="ARBA" id="ARBA00022481"/>
    </source>
</evidence>
<dbReference type="GO" id="GO:0015627">
    <property type="term" value="C:type II protein secretion system complex"/>
    <property type="evidence" value="ECO:0007669"/>
    <property type="project" value="InterPro"/>
</dbReference>
<accession>A0A557QHK1</accession>
<organism evidence="13 14">
    <name type="scientific">Denitromonas halophila</name>
    <dbReference type="NCBI Taxonomy" id="1629404"/>
    <lineage>
        <taxon>Bacteria</taxon>
        <taxon>Pseudomonadati</taxon>
        <taxon>Pseudomonadota</taxon>
        <taxon>Betaproteobacteria</taxon>
        <taxon>Rhodocyclales</taxon>
        <taxon>Zoogloeaceae</taxon>
        <taxon>Denitromonas</taxon>
    </lineage>
</organism>
<dbReference type="InterPro" id="IPR000983">
    <property type="entry name" value="Bac_GSPG_pilin"/>
</dbReference>
<gene>
    <name evidence="13" type="primary">gspG</name>
    <name evidence="13" type="ORF">FHP91_17610</name>
</gene>
<dbReference type="AlphaFoldDB" id="A0A557QHK1"/>
<keyword evidence="4" id="KW-1003">Cell membrane</keyword>
<evidence type="ECO:0000256" key="9">
    <source>
        <dbReference type="ARBA" id="ARBA00023136"/>
    </source>
</evidence>
<protein>
    <recommendedName>
        <fullName evidence="3">Type II secretion system core protein G</fullName>
    </recommendedName>
</protein>
<dbReference type="EMBL" id="VMNK01000017">
    <property type="protein sequence ID" value="TVO52364.1"/>
    <property type="molecule type" value="Genomic_DNA"/>
</dbReference>
<dbReference type="Gene3D" id="3.30.700.10">
    <property type="entry name" value="Glycoprotein, Type 4 Pilin"/>
    <property type="match status" value="1"/>
</dbReference>
<dbReference type="NCBIfam" id="TIGR01710">
    <property type="entry name" value="typeII_sec_gspG"/>
    <property type="match status" value="1"/>
</dbReference>
<comment type="caution">
    <text evidence="13">The sequence shown here is derived from an EMBL/GenBank/DDBJ whole genome shotgun (WGS) entry which is preliminary data.</text>
</comment>
<evidence type="ECO:0000259" key="12">
    <source>
        <dbReference type="Pfam" id="PF08334"/>
    </source>
</evidence>
<dbReference type="PANTHER" id="PTHR30093:SF45">
    <property type="entry name" value="TYPE II SECRETION SYSTEM CORE PROTEIN G"/>
    <property type="match status" value="1"/>
</dbReference>